<evidence type="ECO:0000256" key="2">
    <source>
        <dbReference type="SAM" id="Phobius"/>
    </source>
</evidence>
<evidence type="ECO:0000313" key="5">
    <source>
        <dbReference type="Proteomes" id="UP000028545"/>
    </source>
</evidence>
<feature type="compositionally biased region" description="Polar residues" evidence="1">
    <location>
        <begin position="394"/>
        <end position="410"/>
    </location>
</feature>
<reference evidence="4 5" key="1">
    <citation type="journal article" date="2014" name="Genome Announc.">
        <title>Draft genome sequence of the pathogenic fungus Scedosporium apiospermum.</title>
        <authorList>
            <person name="Vandeputte P."/>
            <person name="Ghamrawi S."/>
            <person name="Rechenmann M."/>
            <person name="Iltis A."/>
            <person name="Giraud S."/>
            <person name="Fleury M."/>
            <person name="Thornton C."/>
            <person name="Delhaes L."/>
            <person name="Meyer W."/>
            <person name="Papon N."/>
            <person name="Bouchara J.P."/>
        </authorList>
    </citation>
    <scope>NUCLEOTIDE SEQUENCE [LARGE SCALE GENOMIC DNA]</scope>
    <source>
        <strain evidence="4 5">IHEM 14462</strain>
    </source>
</reference>
<proteinExistence type="predicted"/>
<dbReference type="GeneID" id="27725340"/>
<feature type="compositionally biased region" description="Polar residues" evidence="1">
    <location>
        <begin position="569"/>
        <end position="586"/>
    </location>
</feature>
<dbReference type="HOGENOM" id="CLU_421004_0_0_1"/>
<dbReference type="VEuPathDB" id="FungiDB:SAPIO_CDS6268"/>
<organism evidence="4 5">
    <name type="scientific">Pseudallescheria apiosperma</name>
    <name type="common">Scedosporium apiospermum</name>
    <dbReference type="NCBI Taxonomy" id="563466"/>
    <lineage>
        <taxon>Eukaryota</taxon>
        <taxon>Fungi</taxon>
        <taxon>Dikarya</taxon>
        <taxon>Ascomycota</taxon>
        <taxon>Pezizomycotina</taxon>
        <taxon>Sordariomycetes</taxon>
        <taxon>Hypocreomycetidae</taxon>
        <taxon>Microascales</taxon>
        <taxon>Microascaceae</taxon>
        <taxon>Scedosporium</taxon>
    </lineage>
</organism>
<feature type="chain" id="PRO_5001775193" evidence="3">
    <location>
        <begin position="19"/>
        <end position="651"/>
    </location>
</feature>
<feature type="region of interest" description="Disordered" evidence="1">
    <location>
        <begin position="327"/>
        <end position="416"/>
    </location>
</feature>
<keyword evidence="5" id="KW-1185">Reference proteome</keyword>
<dbReference type="Proteomes" id="UP000028545">
    <property type="component" value="Unassembled WGS sequence"/>
</dbReference>
<evidence type="ECO:0000256" key="1">
    <source>
        <dbReference type="SAM" id="MobiDB-lite"/>
    </source>
</evidence>
<feature type="compositionally biased region" description="Polar residues" evidence="1">
    <location>
        <begin position="601"/>
        <end position="618"/>
    </location>
</feature>
<dbReference type="OrthoDB" id="4848916at2759"/>
<feature type="transmembrane region" description="Helical" evidence="2">
    <location>
        <begin position="425"/>
        <end position="450"/>
    </location>
</feature>
<name>A0A084G4D3_PSEDA</name>
<keyword evidence="3" id="KW-0732">Signal</keyword>
<dbReference type="KEGG" id="sapo:SAPIO_CDS6268"/>
<dbReference type="EMBL" id="JOWA01000101">
    <property type="protein sequence ID" value="KEZ42195.1"/>
    <property type="molecule type" value="Genomic_DNA"/>
</dbReference>
<accession>A0A084G4D3</accession>
<dbReference type="RefSeq" id="XP_016641994.1">
    <property type="nucleotide sequence ID" value="XM_016788413.1"/>
</dbReference>
<feature type="compositionally biased region" description="Low complexity" evidence="1">
    <location>
        <begin position="532"/>
        <end position="551"/>
    </location>
</feature>
<feature type="region of interest" description="Disordered" evidence="1">
    <location>
        <begin position="48"/>
        <end position="82"/>
    </location>
</feature>
<feature type="signal peptide" evidence="3">
    <location>
        <begin position="1"/>
        <end position="18"/>
    </location>
</feature>
<keyword evidence="2" id="KW-1133">Transmembrane helix</keyword>
<evidence type="ECO:0000256" key="3">
    <source>
        <dbReference type="SAM" id="SignalP"/>
    </source>
</evidence>
<evidence type="ECO:0000313" key="4">
    <source>
        <dbReference type="EMBL" id="KEZ42195.1"/>
    </source>
</evidence>
<gene>
    <name evidence="4" type="ORF">SAPIO_CDS6268</name>
</gene>
<sequence>MLISQGLSALIWCTLALATTSPQDLVSSSSQVQPQLNIADSQVRQGDFMSQQDGGEVGTRSKGLPSWRRRKSRQSRAEQSRMSTRLVARQEGVCSNSLVCPDGSGTFQCCGEGFRCCVEEDGSGACCPIEQGEPEVQEVGGCVGESCSEAEATAKAGAVPTAVLTTTVVRTVTVGSITQTVVVPITVSQTLTFLDPALRTQTNTVTITSEVLARRQVRRQEASIPQTEVRNSTITAEAVQPTTLTSAIASIPGAAATQPAVLASESDVSRDALKTVTVTTTVEVVTTVTGIVTVTSTILNTVFVTLTLAPSATTTVFVTATVRPRPEITGGQLPGGFIPPTGNEGLLPPNPPILPSGSSPSNSPIPPGAGQNPTITAGTPLPPGVTGVLPPGNPQSMMPTAENPSGSPTSPVRPIPGSSLTSDEIAGIALGIIFGLFFLILAGFLVYRLIKKKEALEITRHHQEMASSGSGSIPVGAASILSNSTQNRLIRPAPAAVLASDGTTSTTPGEGEVRIVIRPAPRRRTQSSGLFPPSGQGSRAASGSSSTGAPPVVAEGSRRAQFPRPPGYSGQTYSFFVEESGSTSPMDPNAWSLASDHGSRNEQQNSPTDNKWSPTSPRTYDVVSRDVGKGSGSGGGDFLSVGRALSPWKPV</sequence>
<keyword evidence="2" id="KW-0812">Transmembrane</keyword>
<dbReference type="OMA" id="WAWASAC"/>
<dbReference type="AlphaFoldDB" id="A0A084G4D3"/>
<protein>
    <submittedName>
        <fullName evidence="4">Uncharacterized protein</fullName>
    </submittedName>
</protein>
<feature type="region of interest" description="Disordered" evidence="1">
    <location>
        <begin position="495"/>
        <end position="651"/>
    </location>
</feature>
<comment type="caution">
    <text evidence="4">The sequence shown here is derived from an EMBL/GenBank/DDBJ whole genome shotgun (WGS) entry which is preliminary data.</text>
</comment>
<keyword evidence="2" id="KW-0472">Membrane</keyword>